<organism evidence="7 8">
    <name type="scientific">Panagrellus redivivus</name>
    <name type="common">Microworm</name>
    <dbReference type="NCBI Taxonomy" id="6233"/>
    <lineage>
        <taxon>Eukaryota</taxon>
        <taxon>Metazoa</taxon>
        <taxon>Ecdysozoa</taxon>
        <taxon>Nematoda</taxon>
        <taxon>Chromadorea</taxon>
        <taxon>Rhabditida</taxon>
        <taxon>Tylenchina</taxon>
        <taxon>Panagrolaimomorpha</taxon>
        <taxon>Panagrolaimoidea</taxon>
        <taxon>Panagrolaimidae</taxon>
        <taxon>Panagrellus</taxon>
    </lineage>
</organism>
<dbReference type="Pfam" id="PF04930">
    <property type="entry name" value="FUN14"/>
    <property type="match status" value="1"/>
</dbReference>
<dbReference type="GO" id="GO:0005741">
    <property type="term" value="C:mitochondrial outer membrane"/>
    <property type="evidence" value="ECO:0007669"/>
    <property type="project" value="UniProtKB-SubCell"/>
</dbReference>
<dbReference type="PANTHER" id="PTHR21346">
    <property type="entry name" value="FUN14 DOMAIN CONTAINING"/>
    <property type="match status" value="1"/>
</dbReference>
<dbReference type="GO" id="GO:0000422">
    <property type="term" value="P:autophagy of mitochondrion"/>
    <property type="evidence" value="ECO:0007669"/>
    <property type="project" value="TreeGrafter"/>
</dbReference>
<dbReference type="Proteomes" id="UP000492821">
    <property type="component" value="Unassembled WGS sequence"/>
</dbReference>
<keyword evidence="4 6" id="KW-1133">Transmembrane helix</keyword>
<reference evidence="8" key="2">
    <citation type="submission" date="2020-10" db="UniProtKB">
        <authorList>
            <consortium name="WormBaseParasite"/>
        </authorList>
    </citation>
    <scope>IDENTIFICATION</scope>
</reference>
<comment type="subcellular location">
    <subcellularLocation>
        <location evidence="1">Mitochondrion outer membrane</location>
        <topology evidence="1">Multi-pass membrane protein</topology>
    </subcellularLocation>
</comment>
<keyword evidence="3 6" id="KW-0812">Transmembrane</keyword>
<evidence type="ECO:0000256" key="3">
    <source>
        <dbReference type="ARBA" id="ARBA00022692"/>
    </source>
</evidence>
<evidence type="ECO:0000313" key="7">
    <source>
        <dbReference type="Proteomes" id="UP000492821"/>
    </source>
</evidence>
<accession>A0A7E4UMM2</accession>
<proteinExistence type="inferred from homology"/>
<sequence>MVDLNRRPESTSSLVMGWFDDFMRYFRNIQKKPIPVQIGVGATGGWISGYFFTKGSKVFAIIVGTSLLLLQFFNYRGYIKFRRNQLQQDLDDISDRIKKELGIRRQGLPNGAELDDFINRNAYLFSGFVAGNLIGYGMA</sequence>
<evidence type="ECO:0000256" key="4">
    <source>
        <dbReference type="ARBA" id="ARBA00022989"/>
    </source>
</evidence>
<evidence type="ECO:0000313" key="8">
    <source>
        <dbReference type="WBParaSite" id="Pan_g10579.t1"/>
    </source>
</evidence>
<keyword evidence="7" id="KW-1185">Reference proteome</keyword>
<evidence type="ECO:0000256" key="6">
    <source>
        <dbReference type="SAM" id="Phobius"/>
    </source>
</evidence>
<evidence type="ECO:0000256" key="5">
    <source>
        <dbReference type="ARBA" id="ARBA00023136"/>
    </source>
</evidence>
<name>A0A7E4UMM2_PANRE</name>
<evidence type="ECO:0000256" key="1">
    <source>
        <dbReference type="ARBA" id="ARBA00004374"/>
    </source>
</evidence>
<dbReference type="AlphaFoldDB" id="A0A7E4UMM2"/>
<feature type="transmembrane region" description="Helical" evidence="6">
    <location>
        <begin position="34"/>
        <end position="52"/>
    </location>
</feature>
<dbReference type="WBParaSite" id="Pan_g10579.t1">
    <property type="protein sequence ID" value="Pan_g10579.t1"/>
    <property type="gene ID" value="Pan_g10579"/>
</dbReference>
<dbReference type="InterPro" id="IPR007014">
    <property type="entry name" value="FUN14"/>
</dbReference>
<evidence type="ECO:0000256" key="2">
    <source>
        <dbReference type="ARBA" id="ARBA00009160"/>
    </source>
</evidence>
<dbReference type="PANTHER" id="PTHR21346:SF0">
    <property type="entry name" value="RE45833P"/>
    <property type="match status" value="1"/>
</dbReference>
<keyword evidence="5 6" id="KW-0472">Membrane</keyword>
<comment type="similarity">
    <text evidence="2">Belongs to the FUN14 family.</text>
</comment>
<feature type="transmembrane region" description="Helical" evidence="6">
    <location>
        <begin position="58"/>
        <end position="75"/>
    </location>
</feature>
<protein>
    <submittedName>
        <fullName evidence="8">FUN14 family protein</fullName>
    </submittedName>
</protein>
<reference evidence="7" key="1">
    <citation type="journal article" date="2013" name="Genetics">
        <title>The draft genome and transcriptome of Panagrellus redivivus are shaped by the harsh demands of a free-living lifestyle.</title>
        <authorList>
            <person name="Srinivasan J."/>
            <person name="Dillman A.R."/>
            <person name="Macchietto M.G."/>
            <person name="Heikkinen L."/>
            <person name="Lakso M."/>
            <person name="Fracchia K.M."/>
            <person name="Antoshechkin I."/>
            <person name="Mortazavi A."/>
            <person name="Wong G."/>
            <person name="Sternberg P.W."/>
        </authorList>
    </citation>
    <scope>NUCLEOTIDE SEQUENCE [LARGE SCALE GENOMIC DNA]</scope>
    <source>
        <strain evidence="7">MT8872</strain>
    </source>
</reference>